<organism evidence="1 2">
    <name type="scientific">Streptomyces cinnamoneus</name>
    <name type="common">Streptoverticillium cinnamoneum</name>
    <dbReference type="NCBI Taxonomy" id="53446"/>
    <lineage>
        <taxon>Bacteria</taxon>
        <taxon>Bacillati</taxon>
        <taxon>Actinomycetota</taxon>
        <taxon>Actinomycetes</taxon>
        <taxon>Kitasatosporales</taxon>
        <taxon>Streptomycetaceae</taxon>
        <taxon>Streptomyces</taxon>
        <taxon>Streptomyces cinnamoneus group</taxon>
    </lineage>
</organism>
<dbReference type="RefSeq" id="WP_229844927.1">
    <property type="nucleotide sequence ID" value="NZ_BMVB01000012.1"/>
</dbReference>
<dbReference type="Proteomes" id="UP000646244">
    <property type="component" value="Unassembled WGS sequence"/>
</dbReference>
<evidence type="ECO:0000313" key="1">
    <source>
        <dbReference type="EMBL" id="GHC57551.1"/>
    </source>
</evidence>
<reference evidence="1" key="1">
    <citation type="journal article" date="2014" name="Int. J. Syst. Evol. Microbiol.">
        <title>Complete genome sequence of Corynebacterium casei LMG S-19264T (=DSM 44701T), isolated from a smear-ripened cheese.</title>
        <authorList>
            <consortium name="US DOE Joint Genome Institute (JGI-PGF)"/>
            <person name="Walter F."/>
            <person name="Albersmeier A."/>
            <person name="Kalinowski J."/>
            <person name="Ruckert C."/>
        </authorList>
    </citation>
    <scope>NUCLEOTIDE SEQUENCE</scope>
    <source>
        <strain evidence="1">JCM 4633</strain>
    </source>
</reference>
<sequence>MERLDPFMLPVAGLVITLLQTEVVMKRDTRGKWSLTIHKRALRDSALGRVLTALLSQVTSGK</sequence>
<evidence type="ECO:0000313" key="2">
    <source>
        <dbReference type="Proteomes" id="UP000646244"/>
    </source>
</evidence>
<comment type="caution">
    <text evidence="1">The sequence shown here is derived from an EMBL/GenBank/DDBJ whole genome shotgun (WGS) entry which is preliminary data.</text>
</comment>
<reference evidence="1" key="2">
    <citation type="submission" date="2020-09" db="EMBL/GenBank/DDBJ databases">
        <authorList>
            <person name="Sun Q."/>
            <person name="Ohkuma M."/>
        </authorList>
    </citation>
    <scope>NUCLEOTIDE SEQUENCE</scope>
    <source>
        <strain evidence="1">JCM 4633</strain>
    </source>
</reference>
<name>A0A918TUT2_STRCJ</name>
<dbReference type="EMBL" id="BMVB01000012">
    <property type="protein sequence ID" value="GHC57551.1"/>
    <property type="molecule type" value="Genomic_DNA"/>
</dbReference>
<protein>
    <submittedName>
        <fullName evidence="1">Uncharacterized protein</fullName>
    </submittedName>
</protein>
<proteinExistence type="predicted"/>
<accession>A0A918TUT2</accession>
<gene>
    <name evidence="1" type="ORF">GCM10010507_37760</name>
</gene>
<dbReference type="AlphaFoldDB" id="A0A918TUT2"/>